<dbReference type="AlphaFoldDB" id="A0AAD9WCK6"/>
<evidence type="ECO:0000256" key="7">
    <source>
        <dbReference type="ARBA" id="ARBA00022837"/>
    </source>
</evidence>
<evidence type="ECO:0000256" key="1">
    <source>
        <dbReference type="ARBA" id="ARBA00000695"/>
    </source>
</evidence>
<feature type="compositionally biased region" description="Low complexity" evidence="11">
    <location>
        <begin position="69"/>
        <end position="85"/>
    </location>
</feature>
<evidence type="ECO:0000256" key="3">
    <source>
        <dbReference type="ARBA" id="ARBA00004613"/>
    </source>
</evidence>
<evidence type="ECO:0000256" key="4">
    <source>
        <dbReference type="ARBA" id="ARBA00006463"/>
    </source>
</evidence>
<evidence type="ECO:0000256" key="8">
    <source>
        <dbReference type="ARBA" id="ARBA00023239"/>
    </source>
</evidence>
<evidence type="ECO:0000313" key="12">
    <source>
        <dbReference type="EMBL" id="KAK2626385.1"/>
    </source>
</evidence>
<comment type="cofactor">
    <cofactor evidence="2 10">
        <name>Ca(2+)</name>
        <dbReference type="ChEBI" id="CHEBI:29108"/>
    </cofactor>
</comment>
<evidence type="ECO:0000313" key="13">
    <source>
        <dbReference type="Proteomes" id="UP001285354"/>
    </source>
</evidence>
<comment type="caution">
    <text evidence="12">The sequence shown here is derived from an EMBL/GenBank/DDBJ whole genome shotgun (WGS) entry which is preliminary data.</text>
</comment>
<dbReference type="GO" id="GO:0030570">
    <property type="term" value="F:pectate lyase activity"/>
    <property type="evidence" value="ECO:0007669"/>
    <property type="project" value="UniProtKB-UniRule"/>
</dbReference>
<dbReference type="InterPro" id="IPR004898">
    <property type="entry name" value="Pectate_lyase_PlyH/PlyE-like"/>
</dbReference>
<dbReference type="Proteomes" id="UP001285354">
    <property type="component" value="Unassembled WGS sequence"/>
</dbReference>
<dbReference type="EMBL" id="JAUBYV010000006">
    <property type="protein sequence ID" value="KAK2626385.1"/>
    <property type="molecule type" value="Genomic_DNA"/>
</dbReference>
<keyword evidence="13" id="KW-1185">Reference proteome</keyword>
<organism evidence="12 13">
    <name type="scientific">Diplocarpon rosae</name>
    <dbReference type="NCBI Taxonomy" id="946125"/>
    <lineage>
        <taxon>Eukaryota</taxon>
        <taxon>Fungi</taxon>
        <taxon>Dikarya</taxon>
        <taxon>Ascomycota</taxon>
        <taxon>Pezizomycotina</taxon>
        <taxon>Leotiomycetes</taxon>
        <taxon>Helotiales</taxon>
        <taxon>Drepanopezizaceae</taxon>
        <taxon>Diplocarpon</taxon>
    </lineage>
</organism>
<dbReference type="PROSITE" id="PS51257">
    <property type="entry name" value="PROKAR_LIPOPROTEIN"/>
    <property type="match status" value="1"/>
</dbReference>
<feature type="compositionally biased region" description="Low complexity" evidence="11">
    <location>
        <begin position="94"/>
        <end position="107"/>
    </location>
</feature>
<evidence type="ECO:0000256" key="5">
    <source>
        <dbReference type="ARBA" id="ARBA00022525"/>
    </source>
</evidence>
<feature type="compositionally biased region" description="Low complexity" evidence="11">
    <location>
        <begin position="50"/>
        <end position="59"/>
    </location>
</feature>
<dbReference type="GO" id="GO:0005576">
    <property type="term" value="C:extracellular region"/>
    <property type="evidence" value="ECO:0007669"/>
    <property type="project" value="UniProtKB-SubCell"/>
</dbReference>
<dbReference type="Pfam" id="PF03211">
    <property type="entry name" value="Pectate_lyase"/>
    <property type="match status" value="1"/>
</dbReference>
<dbReference type="EC" id="4.2.2.2" evidence="10"/>
<evidence type="ECO:0000256" key="11">
    <source>
        <dbReference type="SAM" id="MobiDB-lite"/>
    </source>
</evidence>
<gene>
    <name evidence="12" type="ORF">QTJ16_004647</name>
</gene>
<protein>
    <recommendedName>
        <fullName evidence="10">Pectate lyase</fullName>
        <ecNumber evidence="10">4.2.2.2</ecNumber>
    </recommendedName>
</protein>
<evidence type="ECO:0000256" key="10">
    <source>
        <dbReference type="RuleBase" id="RU367009"/>
    </source>
</evidence>
<dbReference type="Gene3D" id="2.160.20.10">
    <property type="entry name" value="Single-stranded right-handed beta-helix, Pectin lyase-like"/>
    <property type="match status" value="1"/>
</dbReference>
<sequence>MKFTSAVLFALASASAVVAQGCSNTDGAADAPVVPPVVPTPTPAGNGYEAAATTPASKAKTTKGKGATKTKTAAAPTGTGAAKPSSPSADPEQSVTPTVPGTPVSPGAGKMPPQGTVEKLSAPSVITGSFDGGNKEYDRGVACGTGENGSDAAVFILEDGASISNVIIGTEQREGIHCKGACTITNVWIRQVCEDGITLLGTGDVRIAGGGAAGAKDKVIQHNGRGTVTITDYTVDGAGKVYRSCGNCTGNGGPRIVVIIGLRASGITAEVAGINSNYGDKMTIGSSCGAGAAICQEYTGVDKSTGKASSKLSDTSACLGEQGKMAELPAC</sequence>
<dbReference type="PANTHER" id="PTHR33407">
    <property type="entry name" value="PECTATE LYASE F-RELATED"/>
    <property type="match status" value="1"/>
</dbReference>
<accession>A0AAD9WCK6</accession>
<reference evidence="12" key="1">
    <citation type="submission" date="2023-06" db="EMBL/GenBank/DDBJ databases">
        <title>Draft genome of Marssonina rosae.</title>
        <authorList>
            <person name="Cheng Q."/>
        </authorList>
    </citation>
    <scope>NUCLEOTIDE SEQUENCE</scope>
    <source>
        <strain evidence="12">R4</strain>
    </source>
</reference>
<comment type="function">
    <text evidence="9 10">Pectinolytic enzyme consist of four classes of enzymes: pectin lyase, polygalacturonase, pectin methylesterase and rhamnogalacturonase. Among pectinolytic enzymes, pectin lyase is the most important in depolymerization of pectin, since it cleaves internal glycosidic bonds of highly methylated pectins. Favors pectate, the anion, over pectin, the methyl ester.</text>
</comment>
<evidence type="ECO:0000256" key="9">
    <source>
        <dbReference type="ARBA" id="ARBA00025679"/>
    </source>
</evidence>
<evidence type="ECO:0000256" key="6">
    <source>
        <dbReference type="ARBA" id="ARBA00022729"/>
    </source>
</evidence>
<feature type="signal peptide" evidence="10">
    <location>
        <begin position="1"/>
        <end position="19"/>
    </location>
</feature>
<name>A0AAD9WCK6_9HELO</name>
<proteinExistence type="inferred from homology"/>
<evidence type="ECO:0000256" key="2">
    <source>
        <dbReference type="ARBA" id="ARBA00001913"/>
    </source>
</evidence>
<dbReference type="InterPro" id="IPR012334">
    <property type="entry name" value="Pectin_lyas_fold"/>
</dbReference>
<feature type="chain" id="PRO_5041771826" description="Pectate lyase" evidence="10">
    <location>
        <begin position="20"/>
        <end position="331"/>
    </location>
</feature>
<feature type="region of interest" description="Disordered" evidence="11">
    <location>
        <begin position="40"/>
        <end position="117"/>
    </location>
</feature>
<keyword evidence="6 10" id="KW-0732">Signal</keyword>
<comment type="similarity">
    <text evidence="4 10">Belongs to the polysaccharide lyase 3 family.</text>
</comment>
<dbReference type="GO" id="GO:0045490">
    <property type="term" value="P:pectin catabolic process"/>
    <property type="evidence" value="ECO:0007669"/>
    <property type="project" value="TreeGrafter"/>
</dbReference>
<dbReference type="InterPro" id="IPR011050">
    <property type="entry name" value="Pectin_lyase_fold/virulence"/>
</dbReference>
<dbReference type="PANTHER" id="PTHR33407:SF9">
    <property type="entry name" value="PECTATE LYASE F-RELATED"/>
    <property type="match status" value="1"/>
</dbReference>
<keyword evidence="8 10" id="KW-0456">Lyase</keyword>
<comment type="catalytic activity">
    <reaction evidence="1 10">
        <text>Eliminative cleavage of (1-&gt;4)-alpha-D-galacturonan to give oligosaccharides with 4-deoxy-alpha-D-galact-4-enuronosyl groups at their non-reducing ends.</text>
        <dbReference type="EC" id="4.2.2.2"/>
    </reaction>
</comment>
<keyword evidence="7 10" id="KW-0106">Calcium</keyword>
<keyword evidence="5 10" id="KW-0964">Secreted</keyword>
<comment type="subcellular location">
    <subcellularLocation>
        <location evidence="3 10">Secreted</location>
    </subcellularLocation>
</comment>
<dbReference type="SUPFAM" id="SSF51126">
    <property type="entry name" value="Pectin lyase-like"/>
    <property type="match status" value="1"/>
</dbReference>